<comment type="caution">
    <text evidence="5">The sequence shown here is derived from an EMBL/GenBank/DDBJ whole genome shotgun (WGS) entry which is preliminary data.</text>
</comment>
<dbReference type="SUPFAM" id="SSF56436">
    <property type="entry name" value="C-type lectin-like"/>
    <property type="match status" value="1"/>
</dbReference>
<feature type="transmembrane region" description="Helical" evidence="3">
    <location>
        <begin position="12"/>
        <end position="32"/>
    </location>
</feature>
<accession>A0A8J4TSQ8</accession>
<feature type="non-terminal residue" evidence="5">
    <location>
        <position position="201"/>
    </location>
</feature>
<evidence type="ECO:0000313" key="5">
    <source>
        <dbReference type="EMBL" id="KAF5893588.1"/>
    </source>
</evidence>
<dbReference type="OrthoDB" id="6337382at2759"/>
<keyword evidence="3" id="KW-0812">Transmembrane</keyword>
<keyword evidence="2" id="KW-0175">Coiled coil</keyword>
<evidence type="ECO:0000256" key="2">
    <source>
        <dbReference type="SAM" id="Coils"/>
    </source>
</evidence>
<organism evidence="5 6">
    <name type="scientific">Clarias magur</name>
    <name type="common">Asian catfish</name>
    <name type="synonym">Macropteronotus magur</name>
    <dbReference type="NCBI Taxonomy" id="1594786"/>
    <lineage>
        <taxon>Eukaryota</taxon>
        <taxon>Metazoa</taxon>
        <taxon>Chordata</taxon>
        <taxon>Craniata</taxon>
        <taxon>Vertebrata</taxon>
        <taxon>Euteleostomi</taxon>
        <taxon>Actinopterygii</taxon>
        <taxon>Neopterygii</taxon>
        <taxon>Teleostei</taxon>
        <taxon>Ostariophysi</taxon>
        <taxon>Siluriformes</taxon>
        <taxon>Clariidae</taxon>
        <taxon>Clarias</taxon>
    </lineage>
</organism>
<dbReference type="PROSITE" id="PS50041">
    <property type="entry name" value="C_TYPE_LECTIN_2"/>
    <property type="match status" value="1"/>
</dbReference>
<feature type="coiled-coil region" evidence="2">
    <location>
        <begin position="41"/>
        <end position="103"/>
    </location>
</feature>
<dbReference type="Pfam" id="PF00059">
    <property type="entry name" value="Lectin_C"/>
    <property type="match status" value="1"/>
</dbReference>
<keyword evidence="6" id="KW-1185">Reference proteome</keyword>
<gene>
    <name evidence="5" type="ORF">DAT39_016704</name>
</gene>
<dbReference type="InterPro" id="IPR001304">
    <property type="entry name" value="C-type_lectin-like"/>
</dbReference>
<keyword evidence="3" id="KW-1133">Transmembrane helix</keyword>
<dbReference type="GO" id="GO:0005886">
    <property type="term" value="C:plasma membrane"/>
    <property type="evidence" value="ECO:0007669"/>
    <property type="project" value="UniProtKB-SubCell"/>
</dbReference>
<dbReference type="Gene3D" id="3.10.100.10">
    <property type="entry name" value="Mannose-Binding Protein A, subunit A"/>
    <property type="match status" value="1"/>
</dbReference>
<comment type="subcellular location">
    <subcellularLocation>
        <location evidence="1">Cell membrane</location>
        <topology evidence="1">Single-pass type II membrane protein</topology>
    </subcellularLocation>
</comment>
<feature type="non-terminal residue" evidence="5">
    <location>
        <position position="1"/>
    </location>
</feature>
<evidence type="ECO:0000259" key="4">
    <source>
        <dbReference type="PROSITE" id="PS50041"/>
    </source>
</evidence>
<dbReference type="InterPro" id="IPR050828">
    <property type="entry name" value="C-type_lectin/matrix_domain"/>
</dbReference>
<reference evidence="5" key="1">
    <citation type="submission" date="2020-07" db="EMBL/GenBank/DDBJ databases">
        <title>Clarias magur genome sequencing, assembly and annotation.</title>
        <authorList>
            <person name="Kushwaha B."/>
            <person name="Kumar R."/>
            <person name="Das P."/>
            <person name="Joshi C.G."/>
            <person name="Kumar D."/>
            <person name="Nagpure N.S."/>
            <person name="Pandey M."/>
            <person name="Agarwal S."/>
            <person name="Srivastava S."/>
            <person name="Singh M."/>
            <person name="Sahoo L."/>
            <person name="Jayasankar P."/>
            <person name="Meher P.K."/>
            <person name="Koringa P.G."/>
            <person name="Iquebal M.A."/>
            <person name="Das S.P."/>
            <person name="Bit A."/>
            <person name="Patnaik S."/>
            <person name="Patel N."/>
            <person name="Shah T.M."/>
            <person name="Hinsu A."/>
            <person name="Jena J.K."/>
        </authorList>
    </citation>
    <scope>NUCLEOTIDE SEQUENCE</scope>
    <source>
        <strain evidence="5">CIFAMagur01</strain>
        <tissue evidence="5">Testis</tissue>
    </source>
</reference>
<sequence>LNTARSRCYRLTAVCVVLLCVLLLTAITVLWIKFSVLNTANDQLHTSYTNLTTERDQLQANYNNLSIKHVLLQINYNTLAIEKEKLQASNNKLTLARDQLERSCKTLTPERDSSEMEKKTHLKQGWRFFSSSLYYISTEKKSWTESRQDCRERGDLVIINSREEQEFIRNNYGSTEAWIGLTDRATEGDFKWVDGSSLNTT</sequence>
<evidence type="ECO:0000256" key="1">
    <source>
        <dbReference type="ARBA" id="ARBA00004401"/>
    </source>
</evidence>
<dbReference type="Proteomes" id="UP000727407">
    <property type="component" value="Unassembled WGS sequence"/>
</dbReference>
<feature type="domain" description="C-type lectin" evidence="4">
    <location>
        <begin position="129"/>
        <end position="201"/>
    </location>
</feature>
<protein>
    <submittedName>
        <fullName evidence="5">Antigen like protein</fullName>
    </submittedName>
</protein>
<dbReference type="PANTHER" id="PTHR45710">
    <property type="entry name" value="C-TYPE LECTIN DOMAIN-CONTAINING PROTEIN 180"/>
    <property type="match status" value="1"/>
</dbReference>
<dbReference type="AlphaFoldDB" id="A0A8J4TSQ8"/>
<name>A0A8J4TSQ8_CLAMG</name>
<evidence type="ECO:0000256" key="3">
    <source>
        <dbReference type="SAM" id="Phobius"/>
    </source>
</evidence>
<dbReference type="InterPro" id="IPR016186">
    <property type="entry name" value="C-type_lectin-like/link_sf"/>
</dbReference>
<dbReference type="EMBL" id="QNUK01000424">
    <property type="protein sequence ID" value="KAF5893588.1"/>
    <property type="molecule type" value="Genomic_DNA"/>
</dbReference>
<dbReference type="InterPro" id="IPR016187">
    <property type="entry name" value="CTDL_fold"/>
</dbReference>
<dbReference type="Gene3D" id="1.20.5.400">
    <property type="match status" value="2"/>
</dbReference>
<keyword evidence="3" id="KW-0472">Membrane</keyword>
<evidence type="ECO:0000313" key="6">
    <source>
        <dbReference type="Proteomes" id="UP000727407"/>
    </source>
</evidence>
<proteinExistence type="predicted"/>
<dbReference type="PANTHER" id="PTHR45710:SF8">
    <property type="entry name" value="RERATING FAMILY MEMBER 4"/>
    <property type="match status" value="1"/>
</dbReference>